<evidence type="ECO:0000313" key="2">
    <source>
        <dbReference type="EMBL" id="KAL3773536.1"/>
    </source>
</evidence>
<comment type="caution">
    <text evidence="2">The sequence shown here is derived from an EMBL/GenBank/DDBJ whole genome shotgun (WGS) entry which is preliminary data.</text>
</comment>
<protein>
    <submittedName>
        <fullName evidence="2">Uncharacterized protein</fullName>
    </submittedName>
</protein>
<organism evidence="2 3">
    <name type="scientific">Cyclotella atomus</name>
    <dbReference type="NCBI Taxonomy" id="382360"/>
    <lineage>
        <taxon>Eukaryota</taxon>
        <taxon>Sar</taxon>
        <taxon>Stramenopiles</taxon>
        <taxon>Ochrophyta</taxon>
        <taxon>Bacillariophyta</taxon>
        <taxon>Coscinodiscophyceae</taxon>
        <taxon>Thalassiosirophycidae</taxon>
        <taxon>Stephanodiscales</taxon>
        <taxon>Stephanodiscaceae</taxon>
        <taxon>Cyclotella</taxon>
    </lineage>
</organism>
<feature type="compositionally biased region" description="Polar residues" evidence="1">
    <location>
        <begin position="166"/>
        <end position="178"/>
    </location>
</feature>
<reference evidence="2 3" key="1">
    <citation type="submission" date="2024-10" db="EMBL/GenBank/DDBJ databases">
        <title>Updated reference genomes for cyclostephanoid diatoms.</title>
        <authorList>
            <person name="Roberts W.R."/>
            <person name="Alverson A.J."/>
        </authorList>
    </citation>
    <scope>NUCLEOTIDE SEQUENCE [LARGE SCALE GENOMIC DNA]</scope>
    <source>
        <strain evidence="2 3">AJA010-31</strain>
    </source>
</reference>
<dbReference type="EMBL" id="JALLPJ020001230">
    <property type="protein sequence ID" value="KAL3773536.1"/>
    <property type="molecule type" value="Genomic_DNA"/>
</dbReference>
<feature type="compositionally biased region" description="Basic and acidic residues" evidence="1">
    <location>
        <begin position="235"/>
        <end position="244"/>
    </location>
</feature>
<gene>
    <name evidence="2" type="ORF">ACHAWO_000532</name>
</gene>
<name>A0ABD3NBY5_9STRA</name>
<feature type="compositionally biased region" description="Basic and acidic residues" evidence="1">
    <location>
        <begin position="125"/>
        <end position="135"/>
    </location>
</feature>
<keyword evidence="3" id="KW-1185">Reference proteome</keyword>
<feature type="region of interest" description="Disordered" evidence="1">
    <location>
        <begin position="110"/>
        <end position="140"/>
    </location>
</feature>
<dbReference type="AlphaFoldDB" id="A0ABD3NBY5"/>
<sequence>PSRDEHVKNQQRRKKTEDQRPSLISSLAPPRPAAAEAPKKKPTTNISPRRSPMPTQSPALPPSNNQPGSKNNGYSKVHSPAGAKPSLSQGENRIITNLDKYIDMVSSAIKQKKEKSSASNSVLDRINDGKRDAGKRGGSTDLFGSFQKHIQPSQLLFIRPQHKTTSNPTITQYKTPNISEDFPPNGPKEHPLSWWGIVEPTSELLAMHEHVAEEVGYPIGKRKREDGSSATAQGSDKEEKKIEDENEKVVDCCIMIERRIGQRVVGIGILVRDMRREGVMRDDRVIEIEDLAIEGVRIRGAKG</sequence>
<evidence type="ECO:0000313" key="3">
    <source>
        <dbReference type="Proteomes" id="UP001530400"/>
    </source>
</evidence>
<feature type="non-terminal residue" evidence="2">
    <location>
        <position position="1"/>
    </location>
</feature>
<evidence type="ECO:0000256" key="1">
    <source>
        <dbReference type="SAM" id="MobiDB-lite"/>
    </source>
</evidence>
<feature type="region of interest" description="Disordered" evidence="1">
    <location>
        <begin position="218"/>
        <end position="244"/>
    </location>
</feature>
<feature type="compositionally biased region" description="Polar residues" evidence="1">
    <location>
        <begin position="43"/>
        <end position="74"/>
    </location>
</feature>
<feature type="region of interest" description="Disordered" evidence="1">
    <location>
        <begin position="166"/>
        <end position="185"/>
    </location>
</feature>
<feature type="region of interest" description="Disordered" evidence="1">
    <location>
        <begin position="1"/>
        <end position="90"/>
    </location>
</feature>
<proteinExistence type="predicted"/>
<dbReference type="Proteomes" id="UP001530400">
    <property type="component" value="Unassembled WGS sequence"/>
</dbReference>
<accession>A0ABD3NBY5</accession>